<evidence type="ECO:0000256" key="6">
    <source>
        <dbReference type="ARBA" id="ARBA00001349"/>
    </source>
</evidence>
<dbReference type="InParanoid" id="A0A6P7JY53"/>
<evidence type="ECO:0000256" key="26">
    <source>
        <dbReference type="ARBA" id="ARBA00048907"/>
    </source>
</evidence>
<dbReference type="GO" id="GO:0050252">
    <property type="term" value="F:retinol O-fatty-acyltransferase activity"/>
    <property type="evidence" value="ECO:0007669"/>
    <property type="project" value="UniProtKB-EC"/>
</dbReference>
<comment type="catalytic activity">
    <reaction evidence="24">
        <text>an acyl-CoA + a 1,2-diacyl-sn-glycerol = a triacyl-sn-glycerol + CoA</text>
        <dbReference type="Rhea" id="RHEA:10868"/>
        <dbReference type="ChEBI" id="CHEBI:17815"/>
        <dbReference type="ChEBI" id="CHEBI:57287"/>
        <dbReference type="ChEBI" id="CHEBI:58342"/>
        <dbReference type="ChEBI" id="CHEBI:64615"/>
        <dbReference type="EC" id="2.3.1.20"/>
    </reaction>
    <physiologicalReaction direction="left-to-right" evidence="24">
        <dbReference type="Rhea" id="RHEA:10869"/>
    </physiologicalReaction>
</comment>
<evidence type="ECO:0000256" key="3">
    <source>
        <dbReference type="ARBA" id="ARBA00000895"/>
    </source>
</evidence>
<comment type="catalytic activity">
    <reaction evidence="6">
        <text>1,2-di-(9Z-octadecenoyl)-sn-glycerol + hexadecanoyl-CoA = 1,2-di-(9Z)-octadecenoyl-3-hexadecanoyl-sn-glycerol + CoA</text>
        <dbReference type="Rhea" id="RHEA:38163"/>
        <dbReference type="ChEBI" id="CHEBI:52333"/>
        <dbReference type="ChEBI" id="CHEBI:57287"/>
        <dbReference type="ChEBI" id="CHEBI:57379"/>
        <dbReference type="ChEBI" id="CHEBI:75583"/>
    </reaction>
    <physiologicalReaction direction="left-to-right" evidence="6">
        <dbReference type="Rhea" id="RHEA:38164"/>
    </physiologicalReaction>
</comment>
<comment type="catalytic activity">
    <reaction evidence="1">
        <text>hexadecane-1,2-diol + hexadecanoyl-CoA = 2-hydroxyhexadecyl hexadecanoate + CoA</text>
        <dbReference type="Rhea" id="RHEA:38171"/>
        <dbReference type="ChEBI" id="CHEBI:57287"/>
        <dbReference type="ChEBI" id="CHEBI:57379"/>
        <dbReference type="ChEBI" id="CHEBI:75586"/>
        <dbReference type="ChEBI" id="CHEBI:75587"/>
    </reaction>
    <physiologicalReaction direction="left-to-right" evidence="1">
        <dbReference type="Rhea" id="RHEA:38172"/>
    </physiologicalReaction>
</comment>
<evidence type="ECO:0000256" key="15">
    <source>
        <dbReference type="ARBA" id="ARBA00023136"/>
    </source>
</evidence>
<keyword evidence="14 31" id="KW-1133">Transmembrane helix</keyword>
<proteinExistence type="inferred from homology"/>
<feature type="transmembrane region" description="Helical" evidence="31">
    <location>
        <begin position="144"/>
        <end position="165"/>
    </location>
</feature>
<dbReference type="OrthoDB" id="10039049at2759"/>
<name>A0A6P7JY53_9TELE</name>
<dbReference type="GO" id="GO:0005789">
    <property type="term" value="C:endoplasmic reticulum membrane"/>
    <property type="evidence" value="ECO:0007669"/>
    <property type="project" value="UniProtKB-SubCell"/>
</dbReference>
<evidence type="ECO:0000256" key="13">
    <source>
        <dbReference type="ARBA" id="ARBA00022824"/>
    </source>
</evidence>
<comment type="catalytic activity">
    <reaction evidence="21">
        <text>2,3-di-(9Z)-octadecenoyl-sn-glycerol + (9Z)-octadecenoyl-CoA = 1,2,3-tri-(9Z-octadecenoyl)-glycerol + CoA</text>
        <dbReference type="Rhea" id="RHEA:38439"/>
        <dbReference type="ChEBI" id="CHEBI:53753"/>
        <dbReference type="ChEBI" id="CHEBI:57287"/>
        <dbReference type="ChEBI" id="CHEBI:57387"/>
        <dbReference type="ChEBI" id="CHEBI:75824"/>
    </reaction>
    <physiologicalReaction direction="left-to-right" evidence="21">
        <dbReference type="Rhea" id="RHEA:38440"/>
    </physiologicalReaction>
</comment>
<evidence type="ECO:0000256" key="11">
    <source>
        <dbReference type="ARBA" id="ARBA00022679"/>
    </source>
</evidence>
<dbReference type="Pfam" id="PF03062">
    <property type="entry name" value="MBOAT"/>
    <property type="match status" value="1"/>
</dbReference>
<feature type="transmembrane region" description="Helical" evidence="31">
    <location>
        <begin position="447"/>
        <end position="465"/>
    </location>
</feature>
<dbReference type="InterPro" id="IPR004299">
    <property type="entry name" value="MBOAT_fam"/>
</dbReference>
<feature type="transmembrane region" description="Helical" evidence="31">
    <location>
        <begin position="477"/>
        <end position="495"/>
    </location>
</feature>
<evidence type="ECO:0000256" key="12">
    <source>
        <dbReference type="ARBA" id="ARBA00022692"/>
    </source>
</evidence>
<comment type="catalytic activity">
    <reaction evidence="5">
        <text>2-(9Z-octadecenoyl)-glycerol + hexadecanoyl-CoA = 1-hexadecanoyl-2-(9Z-octadecenoyl)-sn-glycerol + CoA</text>
        <dbReference type="Rhea" id="RHEA:38071"/>
        <dbReference type="ChEBI" id="CHEBI:57287"/>
        <dbReference type="ChEBI" id="CHEBI:57379"/>
        <dbReference type="ChEBI" id="CHEBI:73990"/>
        <dbReference type="ChEBI" id="CHEBI:75466"/>
    </reaction>
    <physiologicalReaction direction="left-to-right" evidence="5">
        <dbReference type="Rhea" id="RHEA:38072"/>
    </physiologicalReaction>
</comment>
<keyword evidence="12 31" id="KW-0812">Transmembrane</keyword>
<comment type="similarity">
    <text evidence="10 29">Belongs to the membrane-bound acyltransferase family. Sterol o-acyltransferase subfamily.</text>
</comment>
<evidence type="ECO:0000256" key="16">
    <source>
        <dbReference type="ARBA" id="ARBA00023315"/>
    </source>
</evidence>
<evidence type="ECO:0000256" key="29">
    <source>
        <dbReference type="PIRNR" id="PIRNR000439"/>
    </source>
</evidence>
<comment type="catalytic activity">
    <reaction evidence="28">
        <text>1,3-di-(9Z-octadecenoyl)-glycerol + (9Z)-octadecenoyl-CoA = 1,2,3-tri-(9Z-octadecenoyl)-glycerol + CoA</text>
        <dbReference type="Rhea" id="RHEA:38435"/>
        <dbReference type="ChEBI" id="CHEBI:53753"/>
        <dbReference type="ChEBI" id="CHEBI:57287"/>
        <dbReference type="ChEBI" id="CHEBI:57387"/>
        <dbReference type="ChEBI" id="CHEBI:75735"/>
    </reaction>
    <physiologicalReaction direction="left-to-right" evidence="28">
        <dbReference type="Rhea" id="RHEA:38436"/>
    </physiologicalReaction>
</comment>
<comment type="subunit">
    <text evidence="17">Homodimer or homotetramer; both forms have similar enzymatic activities.</text>
</comment>
<keyword evidence="32" id="KW-1185">Reference proteome</keyword>
<evidence type="ECO:0000313" key="33">
    <source>
        <dbReference type="RefSeq" id="XP_028281890.1"/>
    </source>
</evidence>
<evidence type="ECO:0000256" key="5">
    <source>
        <dbReference type="ARBA" id="ARBA00001313"/>
    </source>
</evidence>
<organism evidence="32 33">
    <name type="scientific">Parambassis ranga</name>
    <name type="common">Indian glassy fish</name>
    <dbReference type="NCBI Taxonomy" id="210632"/>
    <lineage>
        <taxon>Eukaryota</taxon>
        <taxon>Metazoa</taxon>
        <taxon>Chordata</taxon>
        <taxon>Craniata</taxon>
        <taxon>Vertebrata</taxon>
        <taxon>Euteleostomi</taxon>
        <taxon>Actinopterygii</taxon>
        <taxon>Neopterygii</taxon>
        <taxon>Teleostei</taxon>
        <taxon>Neoteleostei</taxon>
        <taxon>Acanthomorphata</taxon>
        <taxon>Ovalentaria</taxon>
        <taxon>Ambassidae</taxon>
        <taxon>Parambassis</taxon>
    </lineage>
</organism>
<comment type="catalytic activity">
    <reaction evidence="23">
        <text>1-octadecanoyl-2-(5Z,8Z,11Z,14Z-eicosatetraenoyl)-sn-glycerol + (9Z)-octadecenoyl-CoA = 1-octadecanoyl-2-(5Z,8Z,11Z,14Z)-eicosatetraenoyl-3-(9Z)-octadecenoyl-sn-glycerol + CoA</text>
        <dbReference type="Rhea" id="RHEA:38307"/>
        <dbReference type="ChEBI" id="CHEBI:57287"/>
        <dbReference type="ChEBI" id="CHEBI:57387"/>
        <dbReference type="ChEBI" id="CHEBI:75728"/>
        <dbReference type="ChEBI" id="CHEBI:75729"/>
    </reaction>
    <physiologicalReaction direction="left-to-right" evidence="23">
        <dbReference type="Rhea" id="RHEA:38308"/>
    </physiologicalReaction>
</comment>
<dbReference type="InterPro" id="IPR014371">
    <property type="entry name" value="Oat_ACAT_DAG_ARE"/>
</dbReference>
<dbReference type="PIRSF" id="PIRSF000439">
    <property type="entry name" value="Oat_ACAT_DAG_ARE"/>
    <property type="match status" value="1"/>
</dbReference>
<protein>
    <recommendedName>
        <fullName evidence="29">O-acyltransferase</fullName>
    </recommendedName>
</protein>
<evidence type="ECO:0000256" key="18">
    <source>
        <dbReference type="ARBA" id="ARBA00047367"/>
    </source>
</evidence>
<evidence type="ECO:0000256" key="28">
    <source>
        <dbReference type="ARBA" id="ARBA00049549"/>
    </source>
</evidence>
<evidence type="ECO:0000256" key="21">
    <source>
        <dbReference type="ARBA" id="ARBA00048096"/>
    </source>
</evidence>
<evidence type="ECO:0000256" key="22">
    <source>
        <dbReference type="ARBA" id="ARBA00048135"/>
    </source>
</evidence>
<evidence type="ECO:0000256" key="2">
    <source>
        <dbReference type="ARBA" id="ARBA00000633"/>
    </source>
</evidence>
<evidence type="ECO:0000256" key="27">
    <source>
        <dbReference type="ARBA" id="ARBA00049168"/>
    </source>
</evidence>
<comment type="catalytic activity">
    <reaction evidence="4">
        <text>hexadecane-1,2-diol + 2 hexadecanoyl-CoA = 1,2-O,O-dihexadecanoyl-1,2-hexadecanediol + 2 CoA</text>
        <dbReference type="Rhea" id="RHEA:38211"/>
        <dbReference type="ChEBI" id="CHEBI:57287"/>
        <dbReference type="ChEBI" id="CHEBI:57379"/>
        <dbReference type="ChEBI" id="CHEBI:75586"/>
        <dbReference type="ChEBI" id="CHEBI:75608"/>
    </reaction>
    <physiologicalReaction direction="left-to-right" evidence="4">
        <dbReference type="Rhea" id="RHEA:38212"/>
    </physiologicalReaction>
</comment>
<evidence type="ECO:0000256" key="7">
    <source>
        <dbReference type="ARBA" id="ARBA00001764"/>
    </source>
</evidence>
<comment type="catalytic activity">
    <reaction evidence="3">
        <text>13-cis-retinol + hexadecanoyl-CoA = 13-cis-retinyl hexadecanoate + CoA</text>
        <dbReference type="Rhea" id="RHEA:55296"/>
        <dbReference type="ChEBI" id="CHEBI:45479"/>
        <dbReference type="ChEBI" id="CHEBI:57287"/>
        <dbReference type="ChEBI" id="CHEBI:57379"/>
        <dbReference type="ChEBI" id="CHEBI:138722"/>
    </reaction>
    <physiologicalReaction direction="left-to-right" evidence="3">
        <dbReference type="Rhea" id="RHEA:55297"/>
    </physiologicalReaction>
</comment>
<dbReference type="UniPathway" id="UPA00230"/>
<comment type="catalytic activity">
    <reaction evidence="18">
        <text>1,2-di-(9Z-octadecenoyl)-sn-glycerol + (9Z)-octadecenoyl-CoA = 1,2,3-tri-(9Z-octadecenoyl)-glycerol + CoA</text>
        <dbReference type="Rhea" id="RHEA:38219"/>
        <dbReference type="ChEBI" id="CHEBI:52333"/>
        <dbReference type="ChEBI" id="CHEBI:53753"/>
        <dbReference type="ChEBI" id="CHEBI:57287"/>
        <dbReference type="ChEBI" id="CHEBI:57387"/>
    </reaction>
    <physiologicalReaction direction="left-to-right" evidence="18">
        <dbReference type="Rhea" id="RHEA:38220"/>
    </physiologicalReaction>
</comment>
<keyword evidence="11 29" id="KW-0808">Transferase</keyword>
<feature type="transmembrane region" description="Helical" evidence="31">
    <location>
        <begin position="103"/>
        <end position="124"/>
    </location>
</feature>
<comment type="catalytic activity">
    <reaction evidence="19">
        <text>1-O-(9Z-octadecyl)-3-(9Z-octadecenoyl)-glycerol + (9Z)-octadecenoyl-CoA = 1-O-(9Z-octadecenyl)-2,3-di-(9Z-octadecenoyl)glycerol + CoA</text>
        <dbReference type="Rhea" id="RHEA:55344"/>
        <dbReference type="ChEBI" id="CHEBI:57287"/>
        <dbReference type="ChEBI" id="CHEBI:57387"/>
        <dbReference type="ChEBI" id="CHEBI:138735"/>
        <dbReference type="ChEBI" id="CHEBI:197429"/>
    </reaction>
    <physiologicalReaction direction="left-to-right" evidence="19">
        <dbReference type="Rhea" id="RHEA:55345"/>
    </physiologicalReaction>
</comment>
<evidence type="ECO:0000256" key="10">
    <source>
        <dbReference type="ARBA" id="ARBA00009010"/>
    </source>
</evidence>
<evidence type="ECO:0000256" key="30">
    <source>
        <dbReference type="PIRSR" id="PIRSR000439-1"/>
    </source>
</evidence>
<evidence type="ECO:0000256" key="14">
    <source>
        <dbReference type="ARBA" id="ARBA00022989"/>
    </source>
</evidence>
<feature type="transmembrane region" description="Helical" evidence="31">
    <location>
        <begin position="345"/>
        <end position="363"/>
    </location>
</feature>
<evidence type="ECO:0000256" key="23">
    <source>
        <dbReference type="ARBA" id="ARBA00048614"/>
    </source>
</evidence>
<comment type="subcellular location">
    <subcellularLocation>
        <location evidence="8 29">Endoplasmic reticulum membrane</location>
        <topology evidence="8 29">Multi-pass membrane protein</topology>
    </subcellularLocation>
</comment>
<keyword evidence="16 29" id="KW-0012">Acyltransferase</keyword>
<comment type="catalytic activity">
    <reaction evidence="25">
        <text>1,2-di-(9Z-octadecenoyl)-glycerol + (9Z)-octadecenoate + H(+) = 1,2,3-tri-(9Z-octadecenoyl)-glycerol + H2O</text>
        <dbReference type="Rhea" id="RHEA:38379"/>
        <dbReference type="ChEBI" id="CHEBI:15377"/>
        <dbReference type="ChEBI" id="CHEBI:15378"/>
        <dbReference type="ChEBI" id="CHEBI:30823"/>
        <dbReference type="ChEBI" id="CHEBI:52323"/>
        <dbReference type="ChEBI" id="CHEBI:53753"/>
    </reaction>
    <physiologicalReaction direction="left-to-right" evidence="25">
        <dbReference type="Rhea" id="RHEA:38380"/>
    </physiologicalReaction>
</comment>
<keyword evidence="13 29" id="KW-0256">Endoplasmic reticulum</keyword>
<dbReference type="Proteomes" id="UP000515145">
    <property type="component" value="Chromosome 16"/>
</dbReference>
<evidence type="ECO:0000256" key="19">
    <source>
        <dbReference type="ARBA" id="ARBA00047609"/>
    </source>
</evidence>
<evidence type="ECO:0000256" key="17">
    <source>
        <dbReference type="ARBA" id="ARBA00023610"/>
    </source>
</evidence>
<evidence type="ECO:0000256" key="20">
    <source>
        <dbReference type="ARBA" id="ARBA00047807"/>
    </source>
</evidence>
<comment type="pathway">
    <text evidence="9">Lipid metabolism; glycerolipid metabolism.</text>
</comment>
<evidence type="ECO:0000256" key="8">
    <source>
        <dbReference type="ARBA" id="ARBA00004477"/>
    </source>
</evidence>
<comment type="catalytic activity">
    <reaction evidence="26">
        <text>hexadecan-1-ol + hexadecanoyl-CoA = hexadecyl hexadecanoate + CoA</text>
        <dbReference type="Rhea" id="RHEA:38167"/>
        <dbReference type="ChEBI" id="CHEBI:16125"/>
        <dbReference type="ChEBI" id="CHEBI:57287"/>
        <dbReference type="ChEBI" id="CHEBI:57379"/>
        <dbReference type="ChEBI" id="CHEBI:75584"/>
    </reaction>
    <physiologicalReaction direction="left-to-right" evidence="26">
        <dbReference type="Rhea" id="RHEA:38168"/>
    </physiologicalReaction>
</comment>
<dbReference type="GeneID" id="114448875"/>
<dbReference type="AlphaFoldDB" id="A0A6P7JY53"/>
<dbReference type="PIRSF" id="PIRSF500231">
    <property type="entry name" value="Oat_dag"/>
    <property type="match status" value="1"/>
</dbReference>
<keyword evidence="15 29" id="KW-0472">Membrane</keyword>
<dbReference type="PANTHER" id="PTHR10408">
    <property type="entry name" value="STEROL O-ACYLTRANSFERASE"/>
    <property type="match status" value="1"/>
</dbReference>
<feature type="active site" evidence="30">
    <location>
        <position position="436"/>
    </location>
</feature>
<dbReference type="GO" id="GO:0019432">
    <property type="term" value="P:triglyceride biosynthetic process"/>
    <property type="evidence" value="ECO:0007669"/>
    <property type="project" value="InterPro"/>
</dbReference>
<dbReference type="RefSeq" id="XP_028281890.1">
    <property type="nucleotide sequence ID" value="XM_028426089.1"/>
</dbReference>
<comment type="catalytic activity">
    <reaction evidence="20">
        <text>1-O-(9Z-octadecenyl)-glycerol + (9Z)-octadecenoyl-CoA = 1-O-(9Z-octadecyl)-3-(9Z-octadecenoyl)-glycerol + CoA</text>
        <dbReference type="Rhea" id="RHEA:55340"/>
        <dbReference type="ChEBI" id="CHEBI:34116"/>
        <dbReference type="ChEBI" id="CHEBI:57287"/>
        <dbReference type="ChEBI" id="CHEBI:57387"/>
        <dbReference type="ChEBI" id="CHEBI:197429"/>
    </reaction>
    <physiologicalReaction direction="left-to-right" evidence="20">
        <dbReference type="Rhea" id="RHEA:55341"/>
    </physiologicalReaction>
</comment>
<comment type="catalytic activity">
    <reaction evidence="7">
        <text>all-trans-retinol + hexadecanoyl-CoA = all-trans-retinyl hexadecanoate + CoA</text>
        <dbReference type="Rhea" id="RHEA:38175"/>
        <dbReference type="ChEBI" id="CHEBI:17336"/>
        <dbReference type="ChEBI" id="CHEBI:17616"/>
        <dbReference type="ChEBI" id="CHEBI:57287"/>
        <dbReference type="ChEBI" id="CHEBI:57379"/>
    </reaction>
    <physiologicalReaction direction="left-to-right" evidence="7">
        <dbReference type="Rhea" id="RHEA:38176"/>
    </physiologicalReaction>
</comment>
<comment type="catalytic activity">
    <reaction evidence="27">
        <text>1-(9Z-octadecenoyl)-glycerol + (9Z)-octadecenoyl-CoA = 1,2-di-(9Z-octadecenoyl)-glycerol + CoA</text>
        <dbReference type="Rhea" id="RHEA:37915"/>
        <dbReference type="ChEBI" id="CHEBI:52323"/>
        <dbReference type="ChEBI" id="CHEBI:57287"/>
        <dbReference type="ChEBI" id="CHEBI:57387"/>
        <dbReference type="ChEBI" id="CHEBI:75342"/>
    </reaction>
    <physiologicalReaction direction="left-to-right" evidence="27">
        <dbReference type="Rhea" id="RHEA:37916"/>
    </physiologicalReaction>
</comment>
<evidence type="ECO:0000256" key="25">
    <source>
        <dbReference type="ARBA" id="ARBA00048728"/>
    </source>
</evidence>
<evidence type="ECO:0000256" key="24">
    <source>
        <dbReference type="ARBA" id="ARBA00048634"/>
    </source>
</evidence>
<dbReference type="GO" id="GO:0004144">
    <property type="term" value="F:diacylglycerol O-acyltransferase activity"/>
    <property type="evidence" value="ECO:0007669"/>
    <property type="project" value="UniProtKB-EC"/>
</dbReference>
<dbReference type="InterPro" id="IPR027251">
    <property type="entry name" value="Diacylglycerol_acylTrfase1"/>
</dbReference>
<evidence type="ECO:0000256" key="31">
    <source>
        <dbReference type="SAM" id="Phobius"/>
    </source>
</evidence>
<evidence type="ECO:0000256" key="4">
    <source>
        <dbReference type="ARBA" id="ARBA00001118"/>
    </source>
</evidence>
<dbReference type="CTD" id="436731"/>
<sequence length="507" mass="58607">MGDWNTATGPITRRRRATITAGRGVSLQPVNGRSTAASLSSLAADISIDDGHRKLDCSLETIRPKTKSEKKKRRNDFSDRMSCHKTQESLLSSTSGYNNYRGILNWCVVMLVLSNARLFLENLLGYGVLVDPIQVISLFLNDPYSWPAACLLIVSNVFIAAALYTERQLSKGSFSEAVGFLVHCINLANMLIFPAAVVLLVPSMTPVGSAFVLGIYTILFLKLYSYKDVNLWCRELSTVKAKKLARSLSCPSEQHFSGNHKVCYPGNLTIRDMYYFVFAPTLCYELNFPRSPKIRMSFLLRRLFEMLFLIQLLVGLTQQWMIPIIQSSMKPLEDMDLSRMTERLLRLAVPNHLLWLMFFYWFFHSSMNFSAELLRFGDRQFYKDWWNSESVTYFWQNWNIPVHKWCLRHFYKPLLRRGCNKMVSQSAVFFLSAFFHEYLVSVPLRMFRLWAFMGMMAQLPLAWFVGRFLRGNYGNAAVWMSLIIGQPIAVLMYVHDYYVLHYRAEAD</sequence>
<comment type="catalytic activity">
    <reaction evidence="2">
        <text>all-trans-retinol + an acyl-CoA = an all-trans-retinyl ester + CoA</text>
        <dbReference type="Rhea" id="RHEA:11488"/>
        <dbReference type="ChEBI" id="CHEBI:17336"/>
        <dbReference type="ChEBI" id="CHEBI:57287"/>
        <dbReference type="ChEBI" id="CHEBI:58342"/>
        <dbReference type="ChEBI" id="CHEBI:63410"/>
        <dbReference type="EC" id="2.3.1.76"/>
    </reaction>
    <physiologicalReaction direction="left-to-right" evidence="2">
        <dbReference type="Rhea" id="RHEA:11489"/>
    </physiologicalReaction>
</comment>
<reference evidence="33" key="1">
    <citation type="submission" date="2025-08" db="UniProtKB">
        <authorList>
            <consortium name="RefSeq"/>
        </authorList>
    </citation>
    <scope>IDENTIFICATION</scope>
</reference>
<comment type="catalytic activity">
    <reaction evidence="22">
        <text>2-(9Z-octadecenoyl)-glycerol + (9Z)-octadecenoyl-CoA = 1,2-di-(9Z-octadecenoyl)-sn-glycerol + CoA</text>
        <dbReference type="Rhea" id="RHEA:37911"/>
        <dbReference type="ChEBI" id="CHEBI:52333"/>
        <dbReference type="ChEBI" id="CHEBI:57287"/>
        <dbReference type="ChEBI" id="CHEBI:57387"/>
        <dbReference type="ChEBI" id="CHEBI:73990"/>
    </reaction>
    <physiologicalReaction direction="left-to-right" evidence="22">
        <dbReference type="Rhea" id="RHEA:37912"/>
    </physiologicalReaction>
</comment>
<evidence type="ECO:0000256" key="9">
    <source>
        <dbReference type="ARBA" id="ARBA00005175"/>
    </source>
</evidence>
<dbReference type="PANTHER" id="PTHR10408:SF18">
    <property type="entry name" value="O-ACYLTRANSFERASE"/>
    <property type="match status" value="1"/>
</dbReference>
<feature type="transmembrane region" description="Helical" evidence="31">
    <location>
        <begin position="177"/>
        <end position="201"/>
    </location>
</feature>
<evidence type="ECO:0000256" key="1">
    <source>
        <dbReference type="ARBA" id="ARBA00000174"/>
    </source>
</evidence>
<evidence type="ECO:0000313" key="32">
    <source>
        <dbReference type="Proteomes" id="UP000515145"/>
    </source>
</evidence>
<gene>
    <name evidence="33" type="primary">dgat1b</name>
</gene>
<feature type="transmembrane region" description="Helical" evidence="31">
    <location>
        <begin position="207"/>
        <end position="224"/>
    </location>
</feature>
<accession>A0A6P7JY53</accession>